<dbReference type="EMBL" id="CAJVPT010017099">
    <property type="protein sequence ID" value="CAG8623739.1"/>
    <property type="molecule type" value="Genomic_DNA"/>
</dbReference>
<keyword evidence="2" id="KW-1185">Reference proteome</keyword>
<organism evidence="1 2">
    <name type="scientific">Acaulospora colombiana</name>
    <dbReference type="NCBI Taxonomy" id="27376"/>
    <lineage>
        <taxon>Eukaryota</taxon>
        <taxon>Fungi</taxon>
        <taxon>Fungi incertae sedis</taxon>
        <taxon>Mucoromycota</taxon>
        <taxon>Glomeromycotina</taxon>
        <taxon>Glomeromycetes</taxon>
        <taxon>Diversisporales</taxon>
        <taxon>Acaulosporaceae</taxon>
        <taxon>Acaulospora</taxon>
    </lineage>
</organism>
<gene>
    <name evidence="1" type="ORF">ACOLOM_LOCUS7415</name>
</gene>
<feature type="non-terminal residue" evidence="1">
    <location>
        <position position="613"/>
    </location>
</feature>
<accession>A0ACA9N1N3</accession>
<name>A0ACA9N1N3_9GLOM</name>
<sequence>MSFKLYSEEPVTEGENVPTSSEFEFGSIDTPLGVQYRKNCDFYIDEFEGTRLIIDEDYFTPTMMQHYRQEKDERRKSFPARIDTPGFLYSDIPQPSTNNNLVSDAPLVRTLNSPRSNPDLTFQKIYAPSRPTNTGSNLSLRSSDPRRLSNTFLEPIIASPTNIDGRETQFSTSSMTTARPNVTLVQPFKSPSLSSSPVNHENLSSPVYFDRTSTSPLPRSPSQQSLQQRNVYQSSTRPLPINGGMSSSERSASSAGSPGIPKFSSSFNHYKYERSGSVSSRRRSRSSLTNRSDGSSGSFNSSFFASLEPEDDIGEFVQMVETLEPLKMFSRNQTGLDDTNDLGRNLSGSLYRTQQQFSRLQKFKEAHNNLPDSMTSFGLQLIPQQLDSPSGLGLGTSSGSISSSSTMSSISRSLTHLPNVPSRLSEKVNTERPQPVRIPQTKTLEFRSHRPRSTSITSNGSIGKGNDENMMQSDHAIMDAYSNLSSQVGVQQQRDLLFKESNSGVGDSIENPERNNDILGGFRTSSATGLNIKKNVLENELIKEFEDLTIKDITSRADIITGSSVPGIHQAKNFSGVNDFHDQNLNCYHSIPLDHHGRVTVDAPVGVDEVDNN</sequence>
<evidence type="ECO:0000313" key="1">
    <source>
        <dbReference type="EMBL" id="CAG8623739.1"/>
    </source>
</evidence>
<dbReference type="Proteomes" id="UP000789525">
    <property type="component" value="Unassembled WGS sequence"/>
</dbReference>
<protein>
    <submittedName>
        <fullName evidence="1">7300_t:CDS:1</fullName>
    </submittedName>
</protein>
<comment type="caution">
    <text evidence="1">The sequence shown here is derived from an EMBL/GenBank/DDBJ whole genome shotgun (WGS) entry which is preliminary data.</text>
</comment>
<reference evidence="1" key="1">
    <citation type="submission" date="2021-06" db="EMBL/GenBank/DDBJ databases">
        <authorList>
            <person name="Kallberg Y."/>
            <person name="Tangrot J."/>
            <person name="Rosling A."/>
        </authorList>
    </citation>
    <scope>NUCLEOTIDE SEQUENCE</scope>
    <source>
        <strain evidence="1">CL356</strain>
    </source>
</reference>
<evidence type="ECO:0000313" key="2">
    <source>
        <dbReference type="Proteomes" id="UP000789525"/>
    </source>
</evidence>
<proteinExistence type="predicted"/>